<dbReference type="EMBL" id="AMCI01009345">
    <property type="protein sequence ID" value="EJW89640.1"/>
    <property type="molecule type" value="Genomic_DNA"/>
</dbReference>
<comment type="caution">
    <text evidence="1">The sequence shown here is derived from an EMBL/GenBank/DDBJ whole genome shotgun (WGS) entry which is preliminary data.</text>
</comment>
<gene>
    <name evidence="1" type="ORF">EVA_22240</name>
</gene>
<protein>
    <submittedName>
        <fullName evidence="1">Uncharacterized protein</fullName>
    </submittedName>
</protein>
<accession>J9BQ02</accession>
<organism evidence="1">
    <name type="scientific">gut metagenome</name>
    <dbReference type="NCBI Taxonomy" id="749906"/>
    <lineage>
        <taxon>unclassified sequences</taxon>
        <taxon>metagenomes</taxon>
        <taxon>organismal metagenomes</taxon>
    </lineage>
</organism>
<sequence>MNTKEEPATKVGRLRVHIDSPFGQLYFINRAGNRPTGYEANIRHICCKNNRSVV</sequence>
<dbReference type="AlphaFoldDB" id="J9BQ02"/>
<name>J9BQ02_9ZZZZ</name>
<proteinExistence type="predicted"/>
<evidence type="ECO:0000313" key="1">
    <source>
        <dbReference type="EMBL" id="EJW89640.1"/>
    </source>
</evidence>
<reference evidence="1" key="1">
    <citation type="journal article" date="2012" name="PLoS ONE">
        <title>Gene sets for utilization of primary and secondary nutrition supplies in the distal gut of endangered iberian lynx.</title>
        <authorList>
            <person name="Alcaide M."/>
            <person name="Messina E."/>
            <person name="Richter M."/>
            <person name="Bargiela R."/>
            <person name="Peplies J."/>
            <person name="Huws S.A."/>
            <person name="Newbold C.J."/>
            <person name="Golyshin P.N."/>
            <person name="Simon M.A."/>
            <person name="Lopez G."/>
            <person name="Yakimov M.M."/>
            <person name="Ferrer M."/>
        </authorList>
    </citation>
    <scope>NUCLEOTIDE SEQUENCE</scope>
</reference>